<protein>
    <recommendedName>
        <fullName evidence="4">Dicarboxylate transport domain-containing protein</fullName>
    </recommendedName>
</protein>
<evidence type="ECO:0008006" key="4">
    <source>
        <dbReference type="Google" id="ProtNLM"/>
    </source>
</evidence>
<name>A0ABP9WRI1_9GAMM</name>
<evidence type="ECO:0000313" key="2">
    <source>
        <dbReference type="EMBL" id="GAA5525654.1"/>
    </source>
</evidence>
<organism evidence="2 3">
    <name type="scientific">Microbulbifer aestuariivivens</name>
    <dbReference type="NCBI Taxonomy" id="1908308"/>
    <lineage>
        <taxon>Bacteria</taxon>
        <taxon>Pseudomonadati</taxon>
        <taxon>Pseudomonadota</taxon>
        <taxon>Gammaproteobacteria</taxon>
        <taxon>Cellvibrionales</taxon>
        <taxon>Microbulbiferaceae</taxon>
        <taxon>Microbulbifer</taxon>
    </lineage>
</organism>
<feature type="compositionally biased region" description="Low complexity" evidence="1">
    <location>
        <begin position="127"/>
        <end position="137"/>
    </location>
</feature>
<evidence type="ECO:0000256" key="1">
    <source>
        <dbReference type="SAM" id="MobiDB-lite"/>
    </source>
</evidence>
<accession>A0ABP9WRI1</accession>
<reference evidence="2 3" key="1">
    <citation type="submission" date="2024-02" db="EMBL/GenBank/DDBJ databases">
        <title>Microbulbifer aestuariivivens NBRC 112533.</title>
        <authorList>
            <person name="Ichikawa N."/>
            <person name="Katano-Makiyama Y."/>
            <person name="Hidaka K."/>
        </authorList>
    </citation>
    <scope>NUCLEOTIDE SEQUENCE [LARGE SCALE GENOMIC DNA]</scope>
    <source>
        <strain evidence="2 3">NBRC 112533</strain>
    </source>
</reference>
<gene>
    <name evidence="2" type="ORF">Maes01_02226</name>
</gene>
<keyword evidence="3" id="KW-1185">Reference proteome</keyword>
<sequence length="1026" mass="110711">MPKSSRAAIASVLVILAVVWGVWRDRDAVAMALLNMVQGAVTVEELRGLNLNRRGLHLEQLRLSDKSGNTANGIIADLHQLQLAHPLGFWRTINNSTLSVQQAQITFRKHGLAGQSPSSAKAEHESSALLEQQQSASTTEGVQNGAATKALLLSNLIQSVKRLPNRFEIRQLRWQGVTQDWPAGEAGFLLQREPDSTSFIARYQTQNVLADATLTPANEKLQLRTKLNIGGAPASMVIAVSAEMQADQRWLAALSILSRLQWLQSDELPLPIAHAKGELLLKASGLLPDNLYALTDYKNLWLEVSGREAQVTLHSALLPLTVQLQTPTPLSAQISSLYPLKLQQLSGEAAIDAEMNSSNGAPLSGNNTLYPKILSTNIKTQSSAGEQRLIGEGKVHLAPLLGLLAKTTIAKFLEPFDIEQVDGTLLFAYEAHLPSMAKTHFLASDTPPLIEESFLSLRAGSEISAKIIPAPRFSGIKKIGWEKIFTRIKLNHPINLSSKRWPGELVLSASEIEGTVQQDPEKEDAGIGFLIRDASCVLSRTTTCSTAVSAKSEKLPLAQTGVTLEDINVSSQLQVSYSRLESDIEFGEFLLKAGTVSGSSLQGAGLSITSPSLVCHGGPDRSLCNGSVTTHLESIAFRGHDSAPKLHISGTLSMPVSAMVFERQAGRLTLNAPYQLTHGVLKWGNNGEARFTGSGDLSLVDNLLRGEGKASIGNIPFNGNWMHNFDTSVGTAELQLEGSSFSQSQSLRQSVRGAPVDIVAGSLSAEARFSWPAEKKDRIQLSLHNIVAVYEESFATGINTAIKLSHSGEFWRTEKPQPVSISSMDVGMGITDIHFDLAVSGERDIVLSHLSAKMLGGEVTSNSLRWNLDGTPRQSMVSFSGLSLKALENTMKSDNFAASGTLDLQIPVVTGSEGVTVENGEVEARPPGGRLRYYGAFSPQILAGNPQLKMLSGALEDYSFRTLTGTVNYPPIGDMQLQLKLVGRSDSVAADRDLIINLNLENNIPSMLQSLQASRDLGEALQEKLP</sequence>
<dbReference type="RefSeq" id="WP_345551527.1">
    <property type="nucleotide sequence ID" value="NZ_BAABRT010000018.1"/>
</dbReference>
<feature type="region of interest" description="Disordered" evidence="1">
    <location>
        <begin position="114"/>
        <end position="141"/>
    </location>
</feature>
<dbReference type="Pfam" id="PF11739">
    <property type="entry name" value="YdbH-like"/>
    <property type="match status" value="1"/>
</dbReference>
<dbReference type="Proteomes" id="UP001408594">
    <property type="component" value="Unassembled WGS sequence"/>
</dbReference>
<dbReference type="EMBL" id="BAABRT010000018">
    <property type="protein sequence ID" value="GAA5525654.1"/>
    <property type="molecule type" value="Genomic_DNA"/>
</dbReference>
<evidence type="ECO:0000313" key="3">
    <source>
        <dbReference type="Proteomes" id="UP001408594"/>
    </source>
</evidence>
<comment type="caution">
    <text evidence="2">The sequence shown here is derived from an EMBL/GenBank/DDBJ whole genome shotgun (WGS) entry which is preliminary data.</text>
</comment>
<dbReference type="InterPro" id="IPR021730">
    <property type="entry name" value="YdbH"/>
</dbReference>
<proteinExistence type="predicted"/>